<protein>
    <submittedName>
        <fullName evidence="19">Androgen-dependent TFPI-regulating protein</fullName>
    </submittedName>
</protein>
<dbReference type="GO" id="GO:0016020">
    <property type="term" value="C:membrane"/>
    <property type="evidence" value="ECO:0007669"/>
    <property type="project" value="InterPro"/>
</dbReference>
<organism evidence="18 19">
    <name type="scientific">Galendromus occidentalis</name>
    <name type="common">western predatory mite</name>
    <dbReference type="NCBI Taxonomy" id="34638"/>
    <lineage>
        <taxon>Eukaryota</taxon>
        <taxon>Metazoa</taxon>
        <taxon>Ecdysozoa</taxon>
        <taxon>Arthropoda</taxon>
        <taxon>Chelicerata</taxon>
        <taxon>Arachnida</taxon>
        <taxon>Acari</taxon>
        <taxon>Parasitiformes</taxon>
        <taxon>Mesostigmata</taxon>
        <taxon>Gamasina</taxon>
        <taxon>Phytoseioidea</taxon>
        <taxon>Phytoseiidae</taxon>
        <taxon>Typhlodrominae</taxon>
        <taxon>Galendromus</taxon>
    </lineage>
</organism>
<sequence>MMRNGSSDPKSALKMSEAPPKLAKLLHISAFLTYAYTIYYSHTKVNVPLPYPEFAYAGKAKYLTQWNLYLSGLYFGLCVLQNLLRSKSLARVRDYIFCSVSLPSSIFVTILFWGIYAVDRELIFPKEIEPYYPNWVNHCSHTLIAFTAISEALLYSHGIPSNRKALPGILAWFGFYLVWVLYLGVSRGIWVYQVMRVLEPAGLTAFFLGCTVAVLSLHLTCHALLRVRDSLLSPQAKQQKVG</sequence>
<dbReference type="Pfam" id="PF04750">
    <property type="entry name" value="Far-17a_AIG1"/>
    <property type="match status" value="1"/>
</dbReference>
<keyword evidence="5 17" id="KW-1133">Transmembrane helix</keyword>
<comment type="catalytic activity">
    <reaction evidence="1">
        <text>9-(9Z-hexadecenoyloxy)-octadecanoate + H2O = (9Z)-hexadecenoate + 9-hydroxy-octadecanoate + H(+)</text>
        <dbReference type="Rhea" id="RHEA:52068"/>
        <dbReference type="ChEBI" id="CHEBI:15377"/>
        <dbReference type="ChEBI" id="CHEBI:15378"/>
        <dbReference type="ChEBI" id="CHEBI:32372"/>
        <dbReference type="ChEBI" id="CHEBI:136286"/>
        <dbReference type="ChEBI" id="CHEBI:136309"/>
    </reaction>
    <physiologicalReaction direction="left-to-right" evidence="1">
        <dbReference type="Rhea" id="RHEA:52069"/>
    </physiologicalReaction>
</comment>
<dbReference type="PANTHER" id="PTHR10989">
    <property type="entry name" value="ANDROGEN-INDUCED PROTEIN 1-RELATED"/>
    <property type="match status" value="1"/>
</dbReference>
<comment type="catalytic activity">
    <reaction evidence="8">
        <text>13-octadecanoyloxy-octadecanoate + H2O = 13-hydroxy-octadecanoate + octadecanoate + H(+)</text>
        <dbReference type="Rhea" id="RHEA:52084"/>
        <dbReference type="ChEBI" id="CHEBI:15377"/>
        <dbReference type="ChEBI" id="CHEBI:15378"/>
        <dbReference type="ChEBI" id="CHEBI:25629"/>
        <dbReference type="ChEBI" id="CHEBI:136304"/>
        <dbReference type="ChEBI" id="CHEBI:136335"/>
    </reaction>
    <physiologicalReaction direction="left-to-right" evidence="8">
        <dbReference type="Rhea" id="RHEA:52085"/>
    </physiologicalReaction>
</comment>
<keyword evidence="18" id="KW-1185">Reference proteome</keyword>
<dbReference type="PANTHER" id="PTHR10989:SF16">
    <property type="entry name" value="AT02829P-RELATED"/>
    <property type="match status" value="1"/>
</dbReference>
<dbReference type="RefSeq" id="XP_003740373.2">
    <property type="nucleotide sequence ID" value="XM_003740325.2"/>
</dbReference>
<accession>A0AAJ6VWD1</accession>
<evidence type="ECO:0000256" key="3">
    <source>
        <dbReference type="ARBA" id="ARBA00009300"/>
    </source>
</evidence>
<feature type="transmembrane region" description="Helical" evidence="17">
    <location>
        <begin position="62"/>
        <end position="83"/>
    </location>
</feature>
<evidence type="ECO:0000256" key="17">
    <source>
        <dbReference type="SAM" id="Phobius"/>
    </source>
</evidence>
<evidence type="ECO:0000313" key="19">
    <source>
        <dbReference type="RefSeq" id="XP_003740373.2"/>
    </source>
</evidence>
<reference evidence="19" key="1">
    <citation type="submission" date="2025-08" db="UniProtKB">
        <authorList>
            <consortium name="RefSeq"/>
        </authorList>
    </citation>
    <scope>IDENTIFICATION</scope>
</reference>
<comment type="catalytic activity">
    <reaction evidence="14">
        <text>13-(9Z-octadecenoyloxy)-octadecanoate + H2O = 13-hydroxy-octadecanoate + (9Z)-octadecenoate + H(+)</text>
        <dbReference type="Rhea" id="RHEA:52064"/>
        <dbReference type="ChEBI" id="CHEBI:15377"/>
        <dbReference type="ChEBI" id="CHEBI:15378"/>
        <dbReference type="ChEBI" id="CHEBI:30823"/>
        <dbReference type="ChEBI" id="CHEBI:136303"/>
        <dbReference type="ChEBI" id="CHEBI:136304"/>
    </reaction>
    <physiologicalReaction direction="left-to-right" evidence="14">
        <dbReference type="Rhea" id="RHEA:52065"/>
    </physiologicalReaction>
</comment>
<feature type="transmembrane region" description="Helical" evidence="17">
    <location>
        <begin position="205"/>
        <end position="225"/>
    </location>
</feature>
<comment type="catalytic activity">
    <reaction evidence="13">
        <text>9-octadecanoyloxy-octadecanoate + H2O = 9-hydroxy-octadecanoate + octadecanoate + H(+)</text>
        <dbReference type="Rhea" id="RHEA:52096"/>
        <dbReference type="ChEBI" id="CHEBI:15377"/>
        <dbReference type="ChEBI" id="CHEBI:15378"/>
        <dbReference type="ChEBI" id="CHEBI:25629"/>
        <dbReference type="ChEBI" id="CHEBI:136286"/>
        <dbReference type="ChEBI" id="CHEBI:136373"/>
    </reaction>
    <physiologicalReaction direction="left-to-right" evidence="13">
        <dbReference type="Rhea" id="RHEA:52097"/>
    </physiologicalReaction>
</comment>
<evidence type="ECO:0000256" key="16">
    <source>
        <dbReference type="ARBA" id="ARBA00049428"/>
    </source>
</evidence>
<dbReference type="GeneID" id="100898736"/>
<feature type="transmembrane region" description="Helical" evidence="17">
    <location>
        <begin position="166"/>
        <end position="185"/>
    </location>
</feature>
<comment type="subcellular location">
    <subcellularLocation>
        <location evidence="2">Endomembrane system</location>
        <topology evidence="2">Multi-pass membrane protein</topology>
    </subcellularLocation>
</comment>
<evidence type="ECO:0000256" key="12">
    <source>
        <dbReference type="ARBA" id="ARBA00048800"/>
    </source>
</evidence>
<name>A0AAJ6VWD1_9ACAR</name>
<dbReference type="KEGG" id="goe:100898736"/>
<evidence type="ECO:0000256" key="1">
    <source>
        <dbReference type="ARBA" id="ARBA00000923"/>
    </source>
</evidence>
<comment type="catalytic activity">
    <reaction evidence="15">
        <text>13-(9Z-hexadecenoyloxy)-octadecanoate + H2O = 13-hydroxy-octadecanoate + (9Z)-hexadecenoate + H(+)</text>
        <dbReference type="Rhea" id="RHEA:52076"/>
        <dbReference type="ChEBI" id="CHEBI:15377"/>
        <dbReference type="ChEBI" id="CHEBI:15378"/>
        <dbReference type="ChEBI" id="CHEBI:32372"/>
        <dbReference type="ChEBI" id="CHEBI:136304"/>
        <dbReference type="ChEBI" id="CHEBI:136315"/>
    </reaction>
    <physiologicalReaction direction="left-to-right" evidence="15">
        <dbReference type="Rhea" id="RHEA:52077"/>
    </physiologicalReaction>
</comment>
<evidence type="ECO:0000256" key="8">
    <source>
        <dbReference type="ARBA" id="ARBA00047427"/>
    </source>
</evidence>
<evidence type="ECO:0000256" key="2">
    <source>
        <dbReference type="ARBA" id="ARBA00004127"/>
    </source>
</evidence>
<evidence type="ECO:0000256" key="7">
    <source>
        <dbReference type="ARBA" id="ARBA00047368"/>
    </source>
</evidence>
<evidence type="ECO:0000256" key="10">
    <source>
        <dbReference type="ARBA" id="ARBA00048680"/>
    </source>
</evidence>
<evidence type="ECO:0000313" key="18">
    <source>
        <dbReference type="Proteomes" id="UP000694867"/>
    </source>
</evidence>
<comment type="catalytic activity">
    <reaction evidence="9">
        <text>9-hexadecanoyloxy-octadecanoate + H2O = 9-hydroxy-octadecanoate + hexadecanoate + H(+)</text>
        <dbReference type="Rhea" id="RHEA:52052"/>
        <dbReference type="ChEBI" id="CHEBI:7896"/>
        <dbReference type="ChEBI" id="CHEBI:15377"/>
        <dbReference type="ChEBI" id="CHEBI:15378"/>
        <dbReference type="ChEBI" id="CHEBI:83670"/>
        <dbReference type="ChEBI" id="CHEBI:136286"/>
    </reaction>
    <physiologicalReaction direction="left-to-right" evidence="9">
        <dbReference type="Rhea" id="RHEA:52053"/>
    </physiologicalReaction>
</comment>
<evidence type="ECO:0000256" key="4">
    <source>
        <dbReference type="ARBA" id="ARBA00022692"/>
    </source>
</evidence>
<dbReference type="AlphaFoldDB" id="A0AAJ6VWD1"/>
<comment type="catalytic activity">
    <reaction evidence="12">
        <text>9-(9Z-octadecenoyloxy)-octadecanoate + H2O = 9-hydroxy-octadecanoate + (9Z)-octadecenoate + H(+)</text>
        <dbReference type="Rhea" id="RHEA:52048"/>
        <dbReference type="ChEBI" id="CHEBI:15377"/>
        <dbReference type="ChEBI" id="CHEBI:15378"/>
        <dbReference type="ChEBI" id="CHEBI:30823"/>
        <dbReference type="ChEBI" id="CHEBI:136282"/>
        <dbReference type="ChEBI" id="CHEBI:136286"/>
    </reaction>
    <physiologicalReaction direction="left-to-right" evidence="12">
        <dbReference type="Rhea" id="RHEA:52049"/>
    </physiologicalReaction>
</comment>
<dbReference type="GO" id="GO:0012505">
    <property type="term" value="C:endomembrane system"/>
    <property type="evidence" value="ECO:0007669"/>
    <property type="project" value="UniProtKB-SubCell"/>
</dbReference>
<evidence type="ECO:0000256" key="11">
    <source>
        <dbReference type="ARBA" id="ARBA00048701"/>
    </source>
</evidence>
<gene>
    <name evidence="19" type="primary">LOC100898736</name>
</gene>
<evidence type="ECO:0000256" key="9">
    <source>
        <dbReference type="ARBA" id="ARBA00047863"/>
    </source>
</evidence>
<comment type="catalytic activity">
    <reaction evidence="16">
        <text>12-(9Z-hexadecenoyloxy)-octadecanoate + H2O = 12-hydroxyoctadecanoate + (9Z)-hexadecenoate + H(+)</text>
        <dbReference type="Rhea" id="RHEA:52072"/>
        <dbReference type="ChEBI" id="CHEBI:15377"/>
        <dbReference type="ChEBI" id="CHEBI:15378"/>
        <dbReference type="ChEBI" id="CHEBI:32372"/>
        <dbReference type="ChEBI" id="CHEBI:84201"/>
        <dbReference type="ChEBI" id="CHEBI:136312"/>
    </reaction>
    <physiologicalReaction direction="left-to-right" evidence="16">
        <dbReference type="Rhea" id="RHEA:52073"/>
    </physiologicalReaction>
</comment>
<comment type="catalytic activity">
    <reaction evidence="10">
        <text>12-octadecanoyloxy-octadecanoate + H2O = 12-hydroxyoctadecanoate + octadecanoate + H(+)</text>
        <dbReference type="Rhea" id="RHEA:52080"/>
        <dbReference type="ChEBI" id="CHEBI:15377"/>
        <dbReference type="ChEBI" id="CHEBI:15378"/>
        <dbReference type="ChEBI" id="CHEBI:25629"/>
        <dbReference type="ChEBI" id="CHEBI:84201"/>
        <dbReference type="ChEBI" id="CHEBI:136330"/>
    </reaction>
    <physiologicalReaction direction="left-to-right" evidence="10">
        <dbReference type="Rhea" id="RHEA:52081"/>
    </physiologicalReaction>
</comment>
<evidence type="ECO:0000256" key="6">
    <source>
        <dbReference type="ARBA" id="ARBA00023136"/>
    </source>
</evidence>
<feature type="transmembrane region" description="Helical" evidence="17">
    <location>
        <begin position="21"/>
        <end position="42"/>
    </location>
</feature>
<comment type="catalytic activity">
    <reaction evidence="11">
        <text>12-(9Z-octadecenoyloxy)-octadecanoate + H2O = 12-hydroxyoctadecanoate + (9Z)-octadecenoate + H(+)</text>
        <dbReference type="Rhea" id="RHEA:52060"/>
        <dbReference type="ChEBI" id="CHEBI:15377"/>
        <dbReference type="ChEBI" id="CHEBI:15378"/>
        <dbReference type="ChEBI" id="CHEBI:30823"/>
        <dbReference type="ChEBI" id="CHEBI:84201"/>
        <dbReference type="ChEBI" id="CHEBI:136302"/>
    </reaction>
    <physiologicalReaction direction="left-to-right" evidence="11">
        <dbReference type="Rhea" id="RHEA:52061"/>
    </physiologicalReaction>
</comment>
<evidence type="ECO:0000256" key="15">
    <source>
        <dbReference type="ARBA" id="ARBA00049322"/>
    </source>
</evidence>
<comment type="similarity">
    <text evidence="3">Belongs to the AIG1 family.</text>
</comment>
<dbReference type="InterPro" id="IPR006838">
    <property type="entry name" value="ADTRP_AIG1"/>
</dbReference>
<proteinExistence type="inferred from homology"/>
<evidence type="ECO:0000256" key="5">
    <source>
        <dbReference type="ARBA" id="ARBA00022989"/>
    </source>
</evidence>
<dbReference type="Proteomes" id="UP000694867">
    <property type="component" value="Unplaced"/>
</dbReference>
<evidence type="ECO:0000256" key="14">
    <source>
        <dbReference type="ARBA" id="ARBA00049296"/>
    </source>
</evidence>
<keyword evidence="6 17" id="KW-0472">Membrane</keyword>
<feature type="transmembrane region" description="Helical" evidence="17">
    <location>
        <begin position="95"/>
        <end position="115"/>
    </location>
</feature>
<evidence type="ECO:0000256" key="13">
    <source>
        <dbReference type="ARBA" id="ARBA00049221"/>
    </source>
</evidence>
<keyword evidence="4 17" id="KW-0812">Transmembrane</keyword>
<comment type="catalytic activity">
    <reaction evidence="7">
        <text>12-hexadecanoyloxy-octadecanoate + H2O = 12-hydroxyoctadecanoate + hexadecanoate + H(+)</text>
        <dbReference type="Rhea" id="RHEA:52056"/>
        <dbReference type="ChEBI" id="CHEBI:7896"/>
        <dbReference type="ChEBI" id="CHEBI:15377"/>
        <dbReference type="ChEBI" id="CHEBI:15378"/>
        <dbReference type="ChEBI" id="CHEBI:83677"/>
        <dbReference type="ChEBI" id="CHEBI:84201"/>
    </reaction>
    <physiologicalReaction direction="left-to-right" evidence="7">
        <dbReference type="Rhea" id="RHEA:52057"/>
    </physiologicalReaction>
</comment>